<dbReference type="RefSeq" id="WP_254267797.1">
    <property type="nucleotide sequence ID" value="NZ_CP100400.1"/>
</dbReference>
<keyword evidence="2" id="KW-1185">Reference proteome</keyword>
<protein>
    <submittedName>
        <fullName evidence="1">Uncharacterized protein</fullName>
    </submittedName>
</protein>
<name>A0ABD5PW27_9EURY</name>
<evidence type="ECO:0000313" key="1">
    <source>
        <dbReference type="EMBL" id="MFC4822677.1"/>
    </source>
</evidence>
<comment type="caution">
    <text evidence="1">The sequence shown here is derived from an EMBL/GenBank/DDBJ whole genome shotgun (WGS) entry which is preliminary data.</text>
</comment>
<sequence>MTDERPGESGISVDLDDILPANSHISMDEFLEVAEEVDSLFELSRETRLSRETCRRVLKYFERSEEVKQGFSYLRDQQDDDRLP</sequence>
<dbReference type="AlphaFoldDB" id="A0ABD5PW27"/>
<gene>
    <name evidence="1" type="ORF">ACFO9K_00230</name>
</gene>
<accession>A0ABD5PW27</accession>
<organism evidence="1 2">
    <name type="scientific">Halorussus aquaticus</name>
    <dbReference type="NCBI Taxonomy" id="2953748"/>
    <lineage>
        <taxon>Archaea</taxon>
        <taxon>Methanobacteriati</taxon>
        <taxon>Methanobacteriota</taxon>
        <taxon>Stenosarchaea group</taxon>
        <taxon>Halobacteria</taxon>
        <taxon>Halobacteriales</taxon>
        <taxon>Haladaptataceae</taxon>
        <taxon>Halorussus</taxon>
    </lineage>
</organism>
<evidence type="ECO:0000313" key="2">
    <source>
        <dbReference type="Proteomes" id="UP001595945"/>
    </source>
</evidence>
<reference evidence="1 2" key="1">
    <citation type="journal article" date="2019" name="Int. J. Syst. Evol. Microbiol.">
        <title>The Global Catalogue of Microorganisms (GCM) 10K type strain sequencing project: providing services to taxonomists for standard genome sequencing and annotation.</title>
        <authorList>
            <consortium name="The Broad Institute Genomics Platform"/>
            <consortium name="The Broad Institute Genome Sequencing Center for Infectious Disease"/>
            <person name="Wu L."/>
            <person name="Ma J."/>
        </authorList>
    </citation>
    <scope>NUCLEOTIDE SEQUENCE [LARGE SCALE GENOMIC DNA]</scope>
    <source>
        <strain evidence="1 2">XZYJ18</strain>
    </source>
</reference>
<dbReference type="GeneID" id="73046282"/>
<dbReference type="EMBL" id="JBHSHT010000001">
    <property type="protein sequence ID" value="MFC4822677.1"/>
    <property type="molecule type" value="Genomic_DNA"/>
</dbReference>
<proteinExistence type="predicted"/>
<dbReference type="Proteomes" id="UP001595945">
    <property type="component" value="Unassembled WGS sequence"/>
</dbReference>